<feature type="signal peptide" evidence="1">
    <location>
        <begin position="1"/>
        <end position="21"/>
    </location>
</feature>
<accession>A0A814LET1</accession>
<reference evidence="2" key="1">
    <citation type="submission" date="2021-02" db="EMBL/GenBank/DDBJ databases">
        <authorList>
            <person name="Nowell W R."/>
        </authorList>
    </citation>
    <scope>NUCLEOTIDE SEQUENCE</scope>
    <source>
        <strain evidence="2">Ploen Becks lab</strain>
    </source>
</reference>
<comment type="caution">
    <text evidence="2">The sequence shown here is derived from an EMBL/GenBank/DDBJ whole genome shotgun (WGS) entry which is preliminary data.</text>
</comment>
<feature type="chain" id="PRO_5033040839" evidence="1">
    <location>
        <begin position="22"/>
        <end position="165"/>
    </location>
</feature>
<protein>
    <submittedName>
        <fullName evidence="2">Uncharacterized protein</fullName>
    </submittedName>
</protein>
<proteinExistence type="predicted"/>
<name>A0A814LET1_9BILA</name>
<organism evidence="2 3">
    <name type="scientific">Brachionus calyciflorus</name>
    <dbReference type="NCBI Taxonomy" id="104777"/>
    <lineage>
        <taxon>Eukaryota</taxon>
        <taxon>Metazoa</taxon>
        <taxon>Spiralia</taxon>
        <taxon>Gnathifera</taxon>
        <taxon>Rotifera</taxon>
        <taxon>Eurotatoria</taxon>
        <taxon>Monogononta</taxon>
        <taxon>Pseudotrocha</taxon>
        <taxon>Ploima</taxon>
        <taxon>Brachionidae</taxon>
        <taxon>Brachionus</taxon>
    </lineage>
</organism>
<sequence>MQSKNFFILILVTSLVSIILAQNSPVLTSNTISLVFRLNQKNILTCTYNKLTFNLQCIGPFTSINCASKLEVQRLEKIFFETFIAIPFRIVRYKVFPFSKIQSSGSTIIYDYTVPIYVPIYPVYTITELNQIRILDLNENICYNSLIAILNESSLFSNIQIVPNF</sequence>
<evidence type="ECO:0000256" key="1">
    <source>
        <dbReference type="SAM" id="SignalP"/>
    </source>
</evidence>
<gene>
    <name evidence="2" type="ORF">OXX778_LOCUS19466</name>
</gene>
<dbReference type="Proteomes" id="UP000663879">
    <property type="component" value="Unassembled WGS sequence"/>
</dbReference>
<dbReference type="AlphaFoldDB" id="A0A814LET1"/>
<evidence type="ECO:0000313" key="2">
    <source>
        <dbReference type="EMBL" id="CAF1065182.1"/>
    </source>
</evidence>
<keyword evidence="1" id="KW-0732">Signal</keyword>
<dbReference type="EMBL" id="CAJNOC010005904">
    <property type="protein sequence ID" value="CAF1065182.1"/>
    <property type="molecule type" value="Genomic_DNA"/>
</dbReference>
<evidence type="ECO:0000313" key="3">
    <source>
        <dbReference type="Proteomes" id="UP000663879"/>
    </source>
</evidence>
<keyword evidence="3" id="KW-1185">Reference proteome</keyword>